<accession>A0A2T3AA01</accession>
<dbReference type="PANTHER" id="PTHR22889">
    <property type="entry name" value="WD REPEAT-CONTAINING PROTEIN 89"/>
    <property type="match status" value="1"/>
</dbReference>
<reference evidence="4 5" key="1">
    <citation type="journal article" date="2018" name="Mycol. Prog.">
        <title>Coniella lustricola, a new species from submerged detritus.</title>
        <authorList>
            <person name="Raudabaugh D.B."/>
            <person name="Iturriaga T."/>
            <person name="Carver A."/>
            <person name="Mondo S."/>
            <person name="Pangilinan J."/>
            <person name="Lipzen A."/>
            <person name="He G."/>
            <person name="Amirebrahimi M."/>
            <person name="Grigoriev I.V."/>
            <person name="Miller A.N."/>
        </authorList>
    </citation>
    <scope>NUCLEOTIDE SEQUENCE [LARGE SCALE GENOMIC DNA]</scope>
    <source>
        <strain evidence="4 5">B22-T-1</strain>
    </source>
</reference>
<dbReference type="SUPFAM" id="SSF50978">
    <property type="entry name" value="WD40 repeat-like"/>
    <property type="match status" value="1"/>
</dbReference>
<evidence type="ECO:0000256" key="3">
    <source>
        <dbReference type="PROSITE-ProRule" id="PRU00221"/>
    </source>
</evidence>
<feature type="repeat" description="WD" evidence="3">
    <location>
        <begin position="149"/>
        <end position="180"/>
    </location>
</feature>
<dbReference type="STRING" id="2025994.A0A2T3AA01"/>
<dbReference type="SMART" id="SM00320">
    <property type="entry name" value="WD40"/>
    <property type="match status" value="5"/>
</dbReference>
<evidence type="ECO:0000256" key="2">
    <source>
        <dbReference type="ARBA" id="ARBA00022737"/>
    </source>
</evidence>
<name>A0A2T3AA01_9PEZI</name>
<dbReference type="InParanoid" id="A0A2T3AA01"/>
<gene>
    <name evidence="4" type="ORF">BD289DRAFT_232584</name>
</gene>
<dbReference type="InterPro" id="IPR039328">
    <property type="entry name" value="WDR89"/>
</dbReference>
<keyword evidence="5" id="KW-1185">Reference proteome</keyword>
<evidence type="ECO:0000313" key="5">
    <source>
        <dbReference type="Proteomes" id="UP000241462"/>
    </source>
</evidence>
<dbReference type="Pfam" id="PF00400">
    <property type="entry name" value="WD40"/>
    <property type="match status" value="2"/>
</dbReference>
<evidence type="ECO:0000256" key="1">
    <source>
        <dbReference type="ARBA" id="ARBA00022574"/>
    </source>
</evidence>
<keyword evidence="1 3" id="KW-0853">WD repeat</keyword>
<dbReference type="InterPro" id="IPR015943">
    <property type="entry name" value="WD40/YVTN_repeat-like_dom_sf"/>
</dbReference>
<dbReference type="OrthoDB" id="25131at2759"/>
<dbReference type="InterPro" id="IPR001680">
    <property type="entry name" value="WD40_rpt"/>
</dbReference>
<dbReference type="Proteomes" id="UP000241462">
    <property type="component" value="Unassembled WGS sequence"/>
</dbReference>
<proteinExistence type="predicted"/>
<organism evidence="4 5">
    <name type="scientific">Coniella lustricola</name>
    <dbReference type="NCBI Taxonomy" id="2025994"/>
    <lineage>
        <taxon>Eukaryota</taxon>
        <taxon>Fungi</taxon>
        <taxon>Dikarya</taxon>
        <taxon>Ascomycota</taxon>
        <taxon>Pezizomycotina</taxon>
        <taxon>Sordariomycetes</taxon>
        <taxon>Sordariomycetidae</taxon>
        <taxon>Diaporthales</taxon>
        <taxon>Schizoparmaceae</taxon>
        <taxon>Coniella</taxon>
    </lineage>
</organism>
<protein>
    <submittedName>
        <fullName evidence="4">WD40-repeat-containing domain protein</fullName>
    </submittedName>
</protein>
<dbReference type="InterPro" id="IPR019775">
    <property type="entry name" value="WD40_repeat_CS"/>
</dbReference>
<dbReference type="FunCoup" id="A0A2T3AA01">
    <property type="interactions" value="696"/>
</dbReference>
<dbReference type="EMBL" id="KZ678428">
    <property type="protein sequence ID" value="PSR88479.1"/>
    <property type="molecule type" value="Genomic_DNA"/>
</dbReference>
<dbReference type="AlphaFoldDB" id="A0A2T3AA01"/>
<dbReference type="PANTHER" id="PTHR22889:SF0">
    <property type="entry name" value="WD REPEAT-CONTAINING PROTEIN 89"/>
    <property type="match status" value="1"/>
</dbReference>
<dbReference type="PROSITE" id="PS00678">
    <property type="entry name" value="WD_REPEATS_1"/>
    <property type="match status" value="1"/>
</dbReference>
<keyword evidence="2" id="KW-0677">Repeat</keyword>
<dbReference type="InterPro" id="IPR036322">
    <property type="entry name" value="WD40_repeat_dom_sf"/>
</dbReference>
<evidence type="ECO:0000313" key="4">
    <source>
        <dbReference type="EMBL" id="PSR88479.1"/>
    </source>
</evidence>
<dbReference type="Gene3D" id="2.130.10.10">
    <property type="entry name" value="YVTN repeat-like/Quinoprotein amine dehydrogenase"/>
    <property type="match status" value="1"/>
</dbReference>
<sequence>MYNLSQVDAYQNPGQDPAYMLEIVPVAQGLAAISSDQKLSLFDPLNLSKGPVRTIRTTHGNINCARAYDASNSIVCTAGENGTVSLWDLRLDGSKAQIATPGGSDAPLVSLACSAAGNAIVAGTEFTNHQASILIWDARAGSAPSIRYTEVHSDDVTELNFHPTSSNILLSGSTDGLVNICDTTITDEDEVVIQTFNHGSIHHAGFLNNTEVYAASHDEKFALYDMAENQEVGSATVDFGDIREVLNCQYVANVTPKMGDNGAVIGAGSQNQQLFQLIHMAKSPTWSFSAETSVGLPGAHGSELVRSFRFFDQEQVVFTAGEDGKIIAWRPS</sequence>
<dbReference type="PROSITE" id="PS50082">
    <property type="entry name" value="WD_REPEATS_2"/>
    <property type="match status" value="1"/>
</dbReference>